<dbReference type="InterPro" id="IPR014198">
    <property type="entry name" value="Spore_III_AB"/>
</dbReference>
<comment type="caution">
    <text evidence="2">The sequence shown here is derived from an EMBL/GenBank/DDBJ whole genome shotgun (WGS) entry which is preliminary data.</text>
</comment>
<reference evidence="3" key="1">
    <citation type="journal article" date="2019" name="Int. J. Syst. Evol. Microbiol.">
        <title>The Global Catalogue of Microorganisms (GCM) 10K type strain sequencing project: providing services to taxonomists for standard genome sequencing and annotation.</title>
        <authorList>
            <consortium name="The Broad Institute Genomics Platform"/>
            <consortium name="The Broad Institute Genome Sequencing Center for Infectious Disease"/>
            <person name="Wu L."/>
            <person name="Ma J."/>
        </authorList>
    </citation>
    <scope>NUCLEOTIDE SEQUENCE [LARGE SCALE GENOMIC DNA]</scope>
    <source>
        <strain evidence="3">IBRC-M 10813</strain>
    </source>
</reference>
<sequence length="172" mass="19588">MLKLIGASLILLSSSAVGFRVARAYAERPRQIRQLLVSLSLLETEISYGSRRLDAVCEHLSRREREPARSLFGRCAEYLHTLDGVSTFECWKQSVEETWPYTSMKEPEKEVLIDFGKTLGVSDRADQLQHLHRTQSNLSAEESRAREEQARYEKMCRSLGVLAGALIVILIY</sequence>
<accession>A0ABV8JJV7</accession>
<evidence type="ECO:0000256" key="1">
    <source>
        <dbReference type="SAM" id="SignalP"/>
    </source>
</evidence>
<evidence type="ECO:0000313" key="2">
    <source>
        <dbReference type="EMBL" id="MFC4078232.1"/>
    </source>
</evidence>
<dbReference type="PIRSF" id="PIRSF021435">
    <property type="entry name" value="SpoIIIAB"/>
    <property type="match status" value="1"/>
</dbReference>
<dbReference type="Proteomes" id="UP001595843">
    <property type="component" value="Unassembled WGS sequence"/>
</dbReference>
<dbReference type="RefSeq" id="WP_380706052.1">
    <property type="nucleotide sequence ID" value="NZ_JBHSAP010000018.1"/>
</dbReference>
<feature type="signal peptide" evidence="1">
    <location>
        <begin position="1"/>
        <end position="18"/>
    </location>
</feature>
<proteinExistence type="predicted"/>
<organism evidence="2 3">
    <name type="scientific">Salinithrix halophila</name>
    <dbReference type="NCBI Taxonomy" id="1485204"/>
    <lineage>
        <taxon>Bacteria</taxon>
        <taxon>Bacillati</taxon>
        <taxon>Bacillota</taxon>
        <taxon>Bacilli</taxon>
        <taxon>Bacillales</taxon>
        <taxon>Thermoactinomycetaceae</taxon>
        <taxon>Salinithrix</taxon>
    </lineage>
</organism>
<name>A0ABV8JJV7_9BACL</name>
<keyword evidence="1" id="KW-0732">Signal</keyword>
<dbReference type="NCBIfam" id="TIGR02833">
    <property type="entry name" value="spore_III_AB"/>
    <property type="match status" value="1"/>
</dbReference>
<dbReference type="EMBL" id="JBHSAP010000018">
    <property type="protein sequence ID" value="MFC4078232.1"/>
    <property type="molecule type" value="Genomic_DNA"/>
</dbReference>
<evidence type="ECO:0000313" key="3">
    <source>
        <dbReference type="Proteomes" id="UP001595843"/>
    </source>
</evidence>
<protein>
    <submittedName>
        <fullName evidence="2">Stage III sporulation protein SpoIIIAB</fullName>
    </submittedName>
</protein>
<keyword evidence="3" id="KW-1185">Reference proteome</keyword>
<dbReference type="Pfam" id="PF09548">
    <property type="entry name" value="Spore_III_AB"/>
    <property type="match status" value="1"/>
</dbReference>
<gene>
    <name evidence="2" type="primary">spoIIIAB</name>
    <name evidence="2" type="ORF">ACFOUO_15640</name>
</gene>
<feature type="chain" id="PRO_5046949458" evidence="1">
    <location>
        <begin position="19"/>
        <end position="172"/>
    </location>
</feature>